<dbReference type="Proteomes" id="UP000070467">
    <property type="component" value="Unassembled WGS sequence"/>
</dbReference>
<dbReference type="PANTHER" id="PTHR19288">
    <property type="entry name" value="4-NITROPHENYLPHOSPHATASE-RELATED"/>
    <property type="match status" value="1"/>
</dbReference>
<accession>A0ABR5TN04</accession>
<name>A0ABR5TN04_9BACL</name>
<gene>
    <name evidence="1" type="ORF">HMPREF1871_00239</name>
</gene>
<dbReference type="EMBL" id="LSDB01000006">
    <property type="protein sequence ID" value="KXB58750.1"/>
    <property type="molecule type" value="Genomic_DNA"/>
</dbReference>
<comment type="caution">
    <text evidence="1">The sequence shown here is derived from an EMBL/GenBank/DDBJ whole genome shotgun (WGS) entry which is preliminary data.</text>
</comment>
<organism evidence="1 2">
    <name type="scientific">Gemelliphila asaccharolytica</name>
    <dbReference type="NCBI Taxonomy" id="502393"/>
    <lineage>
        <taxon>Bacteria</taxon>
        <taxon>Bacillati</taxon>
        <taxon>Bacillota</taxon>
        <taxon>Bacilli</taxon>
        <taxon>Bacillales</taxon>
        <taxon>Gemellaceae</taxon>
        <taxon>Gemelliphila</taxon>
    </lineage>
</organism>
<evidence type="ECO:0000313" key="1">
    <source>
        <dbReference type="EMBL" id="KXB58750.1"/>
    </source>
</evidence>
<reference evidence="1 2" key="1">
    <citation type="submission" date="2016-01" db="EMBL/GenBank/DDBJ databases">
        <authorList>
            <person name="Mitreva M."/>
            <person name="Pepin K.H."/>
            <person name="Mihindukulasuriya K.A."/>
            <person name="Fulton R."/>
            <person name="Fronick C."/>
            <person name="O'Laughlin M."/>
            <person name="Miner T."/>
            <person name="Herter B."/>
            <person name="Rosa B.A."/>
            <person name="Cordes M."/>
            <person name="Tomlinson C."/>
            <person name="Wollam A."/>
            <person name="Palsikar V.B."/>
            <person name="Mardis E.R."/>
            <person name="Wilson R.K."/>
        </authorList>
    </citation>
    <scope>NUCLEOTIDE SEQUENCE [LARGE SCALE GENOMIC DNA]</scope>
    <source>
        <strain evidence="1 2">KA00071</strain>
    </source>
</reference>
<dbReference type="Pfam" id="PF13242">
    <property type="entry name" value="Hydrolase_like"/>
    <property type="match status" value="1"/>
</dbReference>
<sequence length="98" mass="11067">MSPSNGGQIKYLEYATDIKATIIGKPNKEIMTLAIDKFNYKREDVVMIGDNYETDIMSGINSNIDTIHVQTGVTSKEEVLKKKIKPTYTIKNLKELIN</sequence>
<protein>
    <submittedName>
        <fullName evidence="1">Uncharacterized protein</fullName>
    </submittedName>
</protein>
<keyword evidence="2" id="KW-1185">Reference proteome</keyword>
<dbReference type="InterPro" id="IPR036412">
    <property type="entry name" value="HAD-like_sf"/>
</dbReference>
<evidence type="ECO:0000313" key="2">
    <source>
        <dbReference type="Proteomes" id="UP000070467"/>
    </source>
</evidence>
<dbReference type="PANTHER" id="PTHR19288:SF46">
    <property type="entry name" value="HALOACID DEHALOGENASE-LIKE HYDROLASE DOMAIN-CONTAINING PROTEIN 2"/>
    <property type="match status" value="1"/>
</dbReference>
<proteinExistence type="predicted"/>
<dbReference type="SUPFAM" id="SSF56784">
    <property type="entry name" value="HAD-like"/>
    <property type="match status" value="1"/>
</dbReference>
<dbReference type="Gene3D" id="3.40.50.1000">
    <property type="entry name" value="HAD superfamily/HAD-like"/>
    <property type="match status" value="2"/>
</dbReference>
<dbReference type="InterPro" id="IPR023214">
    <property type="entry name" value="HAD_sf"/>
</dbReference>